<dbReference type="EMBL" id="JBFDAA010000022">
    <property type="protein sequence ID" value="KAL1110384.1"/>
    <property type="molecule type" value="Genomic_DNA"/>
</dbReference>
<dbReference type="InterPro" id="IPR055135">
    <property type="entry name" value="PRMT_dom"/>
</dbReference>
<dbReference type="PANTHER" id="PTHR11006:SF122">
    <property type="entry name" value="ARGININE METHYLTRANSFERASE 8"/>
    <property type="match status" value="1"/>
</dbReference>
<dbReference type="GO" id="GO:0035242">
    <property type="term" value="F:protein-arginine omega-N asymmetric methyltransferase activity"/>
    <property type="evidence" value="ECO:0007669"/>
    <property type="project" value="UniProtKB-EC"/>
</dbReference>
<dbReference type="Pfam" id="PF22528">
    <property type="entry name" value="PRMT_C"/>
    <property type="match status" value="1"/>
</dbReference>
<keyword evidence="4 6" id="KW-0949">S-adenosyl-L-methionine</keyword>
<protein>
    <recommendedName>
        <fullName evidence="1">type I protein arginine methyltransferase</fullName>
        <ecNumber evidence="1">2.1.1.319</ecNumber>
    </recommendedName>
</protein>
<dbReference type="AlphaFoldDB" id="A0ABD0YF06"/>
<comment type="caution">
    <text evidence="9">The sequence shown here is derived from an EMBL/GenBank/DDBJ whole genome shotgun (WGS) entry which is preliminary data.</text>
</comment>
<dbReference type="InterPro" id="IPR041698">
    <property type="entry name" value="Methyltransf_25"/>
</dbReference>
<keyword evidence="2 6" id="KW-0489">Methyltransferase</keyword>
<evidence type="ECO:0000256" key="6">
    <source>
        <dbReference type="PROSITE-ProRule" id="PRU01015"/>
    </source>
</evidence>
<dbReference type="GO" id="GO:0032259">
    <property type="term" value="P:methylation"/>
    <property type="evidence" value="ECO:0007669"/>
    <property type="project" value="UniProtKB-KW"/>
</dbReference>
<proteinExistence type="predicted"/>
<evidence type="ECO:0000256" key="2">
    <source>
        <dbReference type="ARBA" id="ARBA00022603"/>
    </source>
</evidence>
<dbReference type="InterPro" id="IPR025799">
    <property type="entry name" value="Arg_MeTrfase"/>
</dbReference>
<evidence type="ECO:0000259" key="8">
    <source>
        <dbReference type="Pfam" id="PF22528"/>
    </source>
</evidence>
<feature type="domain" description="Protein arginine N-methyltransferase" evidence="8">
    <location>
        <begin position="131"/>
        <end position="288"/>
    </location>
</feature>
<accession>A0ABD0YF06</accession>
<dbReference type="PANTHER" id="PTHR11006">
    <property type="entry name" value="PROTEIN ARGININE N-METHYLTRANSFERASE"/>
    <property type="match status" value="1"/>
</dbReference>
<dbReference type="PROSITE" id="PS51678">
    <property type="entry name" value="SAM_MT_PRMT"/>
    <property type="match status" value="1"/>
</dbReference>
<evidence type="ECO:0000256" key="1">
    <source>
        <dbReference type="ARBA" id="ARBA00011925"/>
    </source>
</evidence>
<dbReference type="Proteomes" id="UP001558652">
    <property type="component" value="Unassembled WGS sequence"/>
</dbReference>
<dbReference type="Pfam" id="PF13649">
    <property type="entry name" value="Methyltransf_25"/>
    <property type="match status" value="1"/>
</dbReference>
<dbReference type="InterPro" id="IPR029063">
    <property type="entry name" value="SAM-dependent_MTases_sf"/>
</dbReference>
<keyword evidence="3 6" id="KW-0808">Transferase</keyword>
<evidence type="ECO:0000256" key="4">
    <source>
        <dbReference type="ARBA" id="ARBA00022691"/>
    </source>
</evidence>
<dbReference type="EC" id="2.1.1.319" evidence="1"/>
<organism evidence="9 10">
    <name type="scientific">Ranatra chinensis</name>
    <dbReference type="NCBI Taxonomy" id="642074"/>
    <lineage>
        <taxon>Eukaryota</taxon>
        <taxon>Metazoa</taxon>
        <taxon>Ecdysozoa</taxon>
        <taxon>Arthropoda</taxon>
        <taxon>Hexapoda</taxon>
        <taxon>Insecta</taxon>
        <taxon>Pterygota</taxon>
        <taxon>Neoptera</taxon>
        <taxon>Paraneoptera</taxon>
        <taxon>Hemiptera</taxon>
        <taxon>Heteroptera</taxon>
        <taxon>Panheteroptera</taxon>
        <taxon>Nepomorpha</taxon>
        <taxon>Nepidae</taxon>
        <taxon>Ranatrinae</taxon>
        <taxon>Ranatra</taxon>
    </lineage>
</organism>
<gene>
    <name evidence="9" type="ORF">AAG570_007915</name>
</gene>
<reference evidence="9 10" key="1">
    <citation type="submission" date="2024-07" db="EMBL/GenBank/DDBJ databases">
        <title>Chromosome-level genome assembly of the water stick insect Ranatra chinensis (Heteroptera: Nepidae).</title>
        <authorList>
            <person name="Liu X."/>
        </authorList>
    </citation>
    <scope>NUCLEOTIDE SEQUENCE [LARGE SCALE GENOMIC DNA]</scope>
    <source>
        <strain evidence="9">Cailab_2021Rc</strain>
        <tissue evidence="9">Muscle</tissue>
    </source>
</reference>
<evidence type="ECO:0000313" key="9">
    <source>
        <dbReference type="EMBL" id="KAL1110384.1"/>
    </source>
</evidence>
<dbReference type="FunFam" id="3.40.50.150:FF:000003">
    <property type="entry name" value="Blast:Protein arginine N-methyltransferase 1"/>
    <property type="match status" value="1"/>
</dbReference>
<evidence type="ECO:0000256" key="3">
    <source>
        <dbReference type="ARBA" id="ARBA00022679"/>
    </source>
</evidence>
<dbReference type="CDD" id="cd02440">
    <property type="entry name" value="AdoMet_MTases"/>
    <property type="match status" value="1"/>
</dbReference>
<dbReference type="Gene3D" id="2.70.160.11">
    <property type="entry name" value="Hnrnp arginine n-methyltransferase1"/>
    <property type="match status" value="1"/>
</dbReference>
<keyword evidence="10" id="KW-1185">Reference proteome</keyword>
<sequence>MLKDEYRLNAYKSAISRNKPLFKDKIVLDIGAGTGILSIFCAKAGARKVFAVEANLKMAEICQKVIDDNNLKRIIKVYQGEIENIKLPQKVDIIISEWMGHYLFHEGMIDSVLHARKYLKDGGKMFPETCHIYASMCELPDQYDFWKDVHGVDMSAVGEAYRKSSCDEPHIQLVDKKSLLCDPNVICSINMYDIDPDSLKEICADNLAVMKRNGSIQGVCIWFSVDFPNGISSERIYLSTSPYQNPTHWKQTVIVLPREVVVEKSEPILYKLIFSKMAKRVYQISVQFSDPSDIAHPITCNCFYTKCIVSKTHLNGLQQI</sequence>
<evidence type="ECO:0000313" key="10">
    <source>
        <dbReference type="Proteomes" id="UP001558652"/>
    </source>
</evidence>
<comment type="catalytic activity">
    <reaction evidence="5">
        <text>L-arginyl-[protein] + S-adenosyl-L-methionine = N(omega)-methyl-L-arginyl-[protein] + S-adenosyl-L-homocysteine + H(+)</text>
        <dbReference type="Rhea" id="RHEA:48100"/>
        <dbReference type="Rhea" id="RHEA-COMP:10532"/>
        <dbReference type="Rhea" id="RHEA-COMP:11990"/>
        <dbReference type="ChEBI" id="CHEBI:15378"/>
        <dbReference type="ChEBI" id="CHEBI:29965"/>
        <dbReference type="ChEBI" id="CHEBI:57856"/>
        <dbReference type="ChEBI" id="CHEBI:59789"/>
        <dbReference type="ChEBI" id="CHEBI:65280"/>
    </reaction>
    <physiologicalReaction direction="left-to-right" evidence="5">
        <dbReference type="Rhea" id="RHEA:48101"/>
    </physiologicalReaction>
</comment>
<dbReference type="SUPFAM" id="SSF53335">
    <property type="entry name" value="S-adenosyl-L-methionine-dependent methyltransferases"/>
    <property type="match status" value="1"/>
</dbReference>
<evidence type="ECO:0000256" key="5">
    <source>
        <dbReference type="ARBA" id="ARBA00049303"/>
    </source>
</evidence>
<feature type="domain" description="Methyltransferase" evidence="7">
    <location>
        <begin position="27"/>
        <end position="123"/>
    </location>
</feature>
<dbReference type="Gene3D" id="3.40.50.150">
    <property type="entry name" value="Vaccinia Virus protein VP39"/>
    <property type="match status" value="1"/>
</dbReference>
<name>A0ABD0YF06_9HEMI</name>
<evidence type="ECO:0000259" key="7">
    <source>
        <dbReference type="Pfam" id="PF13649"/>
    </source>
</evidence>